<evidence type="ECO:0000313" key="2">
    <source>
        <dbReference type="Proteomes" id="UP001596976"/>
    </source>
</evidence>
<proteinExistence type="predicted"/>
<keyword evidence="2" id="KW-1185">Reference proteome</keyword>
<reference evidence="2" key="1">
    <citation type="journal article" date="2019" name="Int. J. Syst. Evol. Microbiol.">
        <title>The Global Catalogue of Microorganisms (GCM) 10K type strain sequencing project: providing services to taxonomists for standard genome sequencing and annotation.</title>
        <authorList>
            <consortium name="The Broad Institute Genomics Platform"/>
            <consortium name="The Broad Institute Genome Sequencing Center for Infectious Disease"/>
            <person name="Wu L."/>
            <person name="Ma J."/>
        </authorList>
    </citation>
    <scope>NUCLEOTIDE SEQUENCE [LARGE SCALE GENOMIC DNA]</scope>
    <source>
        <strain evidence="2">CCUG 63563</strain>
    </source>
</reference>
<accession>A0ABW3GUE6</accession>
<gene>
    <name evidence="1" type="ORF">ACFQ0V_03250</name>
</gene>
<dbReference type="EMBL" id="JBHTJF010000014">
    <property type="protein sequence ID" value="MFD0942785.1"/>
    <property type="molecule type" value="Genomic_DNA"/>
</dbReference>
<dbReference type="RefSeq" id="WP_381009610.1">
    <property type="nucleotide sequence ID" value="NZ_JBHTJF010000014.1"/>
</dbReference>
<organism evidence="1 2">
    <name type="scientific">Savagea faecisuis</name>
    <dbReference type="NCBI Taxonomy" id="1274803"/>
    <lineage>
        <taxon>Bacteria</taxon>
        <taxon>Bacillati</taxon>
        <taxon>Bacillota</taxon>
        <taxon>Bacilli</taxon>
        <taxon>Bacillales</taxon>
        <taxon>Caryophanaceae</taxon>
        <taxon>Savagea</taxon>
    </lineage>
</organism>
<protein>
    <submittedName>
        <fullName evidence="1">Uncharacterized protein</fullName>
    </submittedName>
</protein>
<evidence type="ECO:0000313" key="1">
    <source>
        <dbReference type="EMBL" id="MFD0942785.1"/>
    </source>
</evidence>
<sequence>MLNSVLLEDVKINECFFSSMPGLTDPGTGKFHIKYEVFPHAENLNQTLVQLYFSLHSDQLTDEEEPAYSYESLINAFVWHENELDESNIHSVILQVIPHIKNHLSMIGTFSDLNLKAINFDAFSQEIKSKIS</sequence>
<comment type="caution">
    <text evidence="1">The sequence shown here is derived from an EMBL/GenBank/DDBJ whole genome shotgun (WGS) entry which is preliminary data.</text>
</comment>
<dbReference type="Proteomes" id="UP001596976">
    <property type="component" value="Unassembled WGS sequence"/>
</dbReference>
<name>A0ABW3GUE6_9BACL</name>